<dbReference type="EMBL" id="WXFA01000003">
    <property type="protein sequence ID" value="MBM3090552.1"/>
    <property type="molecule type" value="Genomic_DNA"/>
</dbReference>
<proteinExistence type="predicted"/>
<reference evidence="1 2" key="1">
    <citation type="submission" date="2020-01" db="EMBL/GenBank/DDBJ databases">
        <title>Draft genome assembly of Ensifer adhaerens T173.</title>
        <authorList>
            <person name="Craig J.E."/>
            <person name="Stinchcombe J.R."/>
        </authorList>
    </citation>
    <scope>NUCLEOTIDE SEQUENCE [LARGE SCALE GENOMIC DNA]</scope>
    <source>
        <strain evidence="1 2">T173</strain>
    </source>
</reference>
<evidence type="ECO:0000313" key="1">
    <source>
        <dbReference type="EMBL" id="MBM3090552.1"/>
    </source>
</evidence>
<accession>A0AAW4FEM4</accession>
<keyword evidence="2" id="KW-1185">Reference proteome</keyword>
<protein>
    <submittedName>
        <fullName evidence="1">Uncharacterized protein</fullName>
    </submittedName>
</protein>
<comment type="caution">
    <text evidence="1">The sequence shown here is derived from an EMBL/GenBank/DDBJ whole genome shotgun (WGS) entry which is preliminary data.</text>
</comment>
<name>A0AAW4FEM4_9HYPH</name>
<dbReference type="Proteomes" id="UP000744980">
    <property type="component" value="Unassembled WGS sequence"/>
</dbReference>
<sequence>MNQLPPITRSAGQIPSMVMIRTSHLCYSRLFNVERSSAACWAVPTSAYSRCHLMPEITRRPTLVFDLRMKACSNSKCYSDLCASYKTRGAVARRCRRSCK</sequence>
<gene>
    <name evidence="1" type="ORF">GFB56_06965</name>
</gene>
<evidence type="ECO:0000313" key="2">
    <source>
        <dbReference type="Proteomes" id="UP000744980"/>
    </source>
</evidence>
<organism evidence="1 2">
    <name type="scientific">Ensifer canadensis</name>
    <dbReference type="NCBI Taxonomy" id="555315"/>
    <lineage>
        <taxon>Bacteria</taxon>
        <taxon>Pseudomonadati</taxon>
        <taxon>Pseudomonadota</taxon>
        <taxon>Alphaproteobacteria</taxon>
        <taxon>Hyphomicrobiales</taxon>
        <taxon>Rhizobiaceae</taxon>
        <taxon>Sinorhizobium/Ensifer group</taxon>
        <taxon>Ensifer</taxon>
    </lineage>
</organism>
<dbReference type="AlphaFoldDB" id="A0AAW4FEM4"/>